<dbReference type="AlphaFoldDB" id="A0A699XCU2"/>
<protein>
    <submittedName>
        <fullName evidence="2">Uncharacterized protein</fullName>
    </submittedName>
</protein>
<evidence type="ECO:0000313" key="2">
    <source>
        <dbReference type="EMBL" id="GFD57519.1"/>
    </source>
</evidence>
<dbReference type="EMBL" id="BKCJ011841963">
    <property type="protein sequence ID" value="GFD57519.1"/>
    <property type="molecule type" value="Genomic_DNA"/>
</dbReference>
<gene>
    <name evidence="2" type="ORF">Tci_929488</name>
</gene>
<evidence type="ECO:0000256" key="1">
    <source>
        <dbReference type="SAM" id="MobiDB-lite"/>
    </source>
</evidence>
<reference evidence="2" key="1">
    <citation type="journal article" date="2019" name="Sci. Rep.">
        <title>Draft genome of Tanacetum cinerariifolium, the natural source of mosquito coil.</title>
        <authorList>
            <person name="Yamashiro T."/>
            <person name="Shiraishi A."/>
            <person name="Satake H."/>
            <person name="Nakayama K."/>
        </authorList>
    </citation>
    <scope>NUCLEOTIDE SEQUENCE</scope>
</reference>
<sequence length="60" mass="6242">ARRLPLVFAAAGAARQRGGRPAQPRPGRHPAQRLSDREPDFAGAHPGVVLQAGLRKPGAG</sequence>
<accession>A0A699XCU2</accession>
<feature type="compositionally biased region" description="Low complexity" evidence="1">
    <location>
        <begin position="10"/>
        <end position="22"/>
    </location>
</feature>
<comment type="caution">
    <text evidence="2">The sequence shown here is derived from an EMBL/GenBank/DDBJ whole genome shotgun (WGS) entry which is preliminary data.</text>
</comment>
<feature type="non-terminal residue" evidence="2">
    <location>
        <position position="1"/>
    </location>
</feature>
<proteinExistence type="predicted"/>
<organism evidence="2">
    <name type="scientific">Tanacetum cinerariifolium</name>
    <name type="common">Dalmatian daisy</name>
    <name type="synonym">Chrysanthemum cinerariifolium</name>
    <dbReference type="NCBI Taxonomy" id="118510"/>
    <lineage>
        <taxon>Eukaryota</taxon>
        <taxon>Viridiplantae</taxon>
        <taxon>Streptophyta</taxon>
        <taxon>Embryophyta</taxon>
        <taxon>Tracheophyta</taxon>
        <taxon>Spermatophyta</taxon>
        <taxon>Magnoliopsida</taxon>
        <taxon>eudicotyledons</taxon>
        <taxon>Gunneridae</taxon>
        <taxon>Pentapetalae</taxon>
        <taxon>asterids</taxon>
        <taxon>campanulids</taxon>
        <taxon>Asterales</taxon>
        <taxon>Asteraceae</taxon>
        <taxon>Asteroideae</taxon>
        <taxon>Anthemideae</taxon>
        <taxon>Anthemidinae</taxon>
        <taxon>Tanacetum</taxon>
    </lineage>
</organism>
<feature type="region of interest" description="Disordered" evidence="1">
    <location>
        <begin position="10"/>
        <end position="60"/>
    </location>
</feature>
<name>A0A699XCU2_TANCI</name>